<keyword evidence="2" id="KW-0732">Signal</keyword>
<dbReference type="EMBL" id="JYHA01000127">
    <property type="protein sequence ID" value="KKB96154.1"/>
    <property type="molecule type" value="Genomic_DNA"/>
</dbReference>
<feature type="domain" description="Surface antigen" evidence="3">
    <location>
        <begin position="61"/>
        <end position="121"/>
    </location>
</feature>
<protein>
    <recommendedName>
        <fullName evidence="3">Surface antigen domain-containing protein</fullName>
    </recommendedName>
</protein>
<feature type="chain" id="PRO_5002492987" description="Surface antigen domain-containing protein" evidence="2">
    <location>
        <begin position="26"/>
        <end position="124"/>
    </location>
</feature>
<dbReference type="Proteomes" id="UP000033358">
    <property type="component" value="Unassembled WGS sequence"/>
</dbReference>
<proteinExistence type="predicted"/>
<evidence type="ECO:0000259" key="3">
    <source>
        <dbReference type="Pfam" id="PF16998"/>
    </source>
</evidence>
<accession>A0A0F5MNK6</accession>
<gene>
    <name evidence="4" type="ORF">SZ25_00779</name>
</gene>
<dbReference type="InterPro" id="IPR032635">
    <property type="entry name" value="Anti_2"/>
</dbReference>
<dbReference type="Pfam" id="PF16998">
    <property type="entry name" value="17kDa_Anti_2"/>
    <property type="match status" value="1"/>
</dbReference>
<sequence>MKNNKFAALFLISMIVTGCSQTSTAPMTQNDSSNSIELVLAESDKPIMNSTLQNTLEIFEVDKVANWNNPATGNSGTIIVTKTLEVGDKNYCREYTKTATIGGKTQKSSGKACRKSSGNWQEAS</sequence>
<feature type="signal peptide" evidence="2">
    <location>
        <begin position="1"/>
        <end position="25"/>
    </location>
</feature>
<reference evidence="4 5" key="1">
    <citation type="submission" date="2015-02" db="EMBL/GenBank/DDBJ databases">
        <title>Single cell genomics of a rare environmental alphaproteobacterium provides unique insights into Rickettsiaceae evolution.</title>
        <authorList>
            <person name="Martijn J."/>
            <person name="Schulz F."/>
            <person name="Zaremba-Niedzwiedzka K."/>
            <person name="Viklund J."/>
            <person name="Stepanauskas R."/>
            <person name="Andersson S.G.E."/>
            <person name="Horn M."/>
            <person name="Guy L."/>
            <person name="Ettema T.J.G."/>
        </authorList>
    </citation>
    <scope>NUCLEOTIDE SEQUENCE [LARGE SCALE GENOMIC DNA]</scope>
    <source>
        <strain evidence="4 5">SCGC AAA041-L04</strain>
    </source>
</reference>
<organism evidence="4 5">
    <name type="scientific">Candidatus Arcanibacter lacustris</name>
    <dbReference type="NCBI Taxonomy" id="1607817"/>
    <lineage>
        <taxon>Bacteria</taxon>
        <taxon>Pseudomonadati</taxon>
        <taxon>Pseudomonadota</taxon>
        <taxon>Alphaproteobacteria</taxon>
        <taxon>Rickettsiales</taxon>
        <taxon>Candidatus Arcanibacter</taxon>
    </lineage>
</organism>
<keyword evidence="5" id="KW-1185">Reference proteome</keyword>
<evidence type="ECO:0000256" key="2">
    <source>
        <dbReference type="SAM" id="SignalP"/>
    </source>
</evidence>
<evidence type="ECO:0000256" key="1">
    <source>
        <dbReference type="SAM" id="MobiDB-lite"/>
    </source>
</evidence>
<name>A0A0F5MNK6_9RICK</name>
<feature type="region of interest" description="Disordered" evidence="1">
    <location>
        <begin position="102"/>
        <end position="124"/>
    </location>
</feature>
<evidence type="ECO:0000313" key="5">
    <source>
        <dbReference type="Proteomes" id="UP000033358"/>
    </source>
</evidence>
<dbReference type="PROSITE" id="PS51257">
    <property type="entry name" value="PROKAR_LIPOPROTEIN"/>
    <property type="match status" value="1"/>
</dbReference>
<comment type="caution">
    <text evidence="4">The sequence shown here is derived from an EMBL/GenBank/DDBJ whole genome shotgun (WGS) entry which is preliminary data.</text>
</comment>
<dbReference type="AlphaFoldDB" id="A0A0F5MNK6"/>
<evidence type="ECO:0000313" key="4">
    <source>
        <dbReference type="EMBL" id="KKB96154.1"/>
    </source>
</evidence>